<dbReference type="FunFam" id="1.25.10.10:FF:000382">
    <property type="entry name" value="Coatomer subunit gamma"/>
    <property type="match status" value="1"/>
</dbReference>
<organism evidence="17">
    <name type="scientific">Aplanochytrium stocchinoi</name>
    <dbReference type="NCBI Taxonomy" id="215587"/>
    <lineage>
        <taxon>Eukaryota</taxon>
        <taxon>Sar</taxon>
        <taxon>Stramenopiles</taxon>
        <taxon>Bigyra</taxon>
        <taxon>Labyrinthulomycetes</taxon>
        <taxon>Thraustochytrida</taxon>
        <taxon>Thraustochytriidae</taxon>
        <taxon>Aplanochytrium</taxon>
    </lineage>
</organism>
<evidence type="ECO:0000256" key="8">
    <source>
        <dbReference type="ARBA" id="ARBA00022927"/>
    </source>
</evidence>
<dbReference type="EMBL" id="HBIN01004394">
    <property type="protein sequence ID" value="CAE0432776.1"/>
    <property type="molecule type" value="Transcribed_RNA"/>
</dbReference>
<dbReference type="InterPro" id="IPR037067">
    <property type="entry name" value="Coatomer_gsu_app_sf"/>
</dbReference>
<evidence type="ECO:0000256" key="12">
    <source>
        <dbReference type="ARBA" id="ARBA00025536"/>
    </source>
</evidence>
<dbReference type="AlphaFoldDB" id="A0A7S3LLT2"/>
<dbReference type="FunFam" id="1.25.10.10:FF:000071">
    <property type="entry name" value="Coatomer subunit gamma"/>
    <property type="match status" value="1"/>
</dbReference>
<dbReference type="FunFam" id="3.30.310.10:FF:000011">
    <property type="entry name" value="Coatomer subunit gamma"/>
    <property type="match status" value="1"/>
</dbReference>
<evidence type="ECO:0000256" key="2">
    <source>
        <dbReference type="ARBA" id="ARBA00010720"/>
    </source>
</evidence>
<dbReference type="SUPFAM" id="SSF49348">
    <property type="entry name" value="Clathrin adaptor appendage domain"/>
    <property type="match status" value="1"/>
</dbReference>
<comment type="function">
    <text evidence="12 13">The coatomer is a cytosolic protein complex that binds to dilysine motifs and reversibly associates with Golgi non-clathrin-coated vesicles, which further mediate biosynthetic protein transport from the ER, via the Golgi up to the trans Golgi network. Coatomer complex is required for budding from Golgi membranes, and is essential for the retrograde Golgi-to-ER transport of dilysine-tagged proteins.</text>
</comment>
<gene>
    <name evidence="17" type="ORF">ASTO00021_LOCUS3094</name>
</gene>
<dbReference type="PIRSF" id="PIRSF037093">
    <property type="entry name" value="Coatomer_gamma_subunit"/>
    <property type="match status" value="1"/>
</dbReference>
<dbReference type="GO" id="GO:0005793">
    <property type="term" value="C:endoplasmic reticulum-Golgi intermediate compartment"/>
    <property type="evidence" value="ECO:0007669"/>
    <property type="project" value="TreeGrafter"/>
</dbReference>
<evidence type="ECO:0000256" key="4">
    <source>
        <dbReference type="ARBA" id="ARBA00022448"/>
    </source>
</evidence>
<evidence type="ECO:0000256" key="5">
    <source>
        <dbReference type="ARBA" id="ARBA00022490"/>
    </source>
</evidence>
<dbReference type="GO" id="GO:0006891">
    <property type="term" value="P:intra-Golgi vesicle-mediated transport"/>
    <property type="evidence" value="ECO:0007669"/>
    <property type="project" value="TreeGrafter"/>
</dbReference>
<keyword evidence="11 13" id="KW-0968">Cytoplasmic vesicle</keyword>
<comment type="subunit">
    <text evidence="3">Oligomeric complex that consists of at least the alpha, beta, beta', gamma, delta, epsilon and zeta subunits.</text>
</comment>
<evidence type="ECO:0000256" key="1">
    <source>
        <dbReference type="ARBA" id="ARBA00004255"/>
    </source>
</evidence>
<evidence type="ECO:0000256" key="9">
    <source>
        <dbReference type="ARBA" id="ARBA00023034"/>
    </source>
</evidence>
<keyword evidence="6" id="KW-0677">Repeat</keyword>
<dbReference type="GO" id="GO:0005198">
    <property type="term" value="F:structural molecule activity"/>
    <property type="evidence" value="ECO:0007669"/>
    <property type="project" value="InterPro"/>
</dbReference>
<keyword evidence="4 13" id="KW-0813">Transport</keyword>
<proteinExistence type="inferred from homology"/>
<dbReference type="InterPro" id="IPR017106">
    <property type="entry name" value="Coatomer_gsu"/>
</dbReference>
<keyword evidence="7 13" id="KW-0931">ER-Golgi transport</keyword>
<dbReference type="FunFam" id="2.60.40.1480:FF:000001">
    <property type="entry name" value="Coatomer subunit gamma"/>
    <property type="match status" value="1"/>
</dbReference>
<evidence type="ECO:0000259" key="16">
    <source>
        <dbReference type="Pfam" id="PF16381"/>
    </source>
</evidence>
<dbReference type="GO" id="GO:0000139">
    <property type="term" value="C:Golgi membrane"/>
    <property type="evidence" value="ECO:0007669"/>
    <property type="project" value="UniProtKB-SubCell"/>
</dbReference>
<feature type="domain" description="Clathrin/coatomer adaptor adaptin-like N-terminal" evidence="14">
    <location>
        <begin position="52"/>
        <end position="576"/>
    </location>
</feature>
<keyword evidence="8 13" id="KW-0653">Protein transport</keyword>
<dbReference type="GO" id="GO:0006888">
    <property type="term" value="P:endoplasmic reticulum to Golgi vesicle-mediated transport"/>
    <property type="evidence" value="ECO:0007669"/>
    <property type="project" value="TreeGrafter"/>
</dbReference>
<dbReference type="InterPro" id="IPR016024">
    <property type="entry name" value="ARM-type_fold"/>
</dbReference>
<dbReference type="PANTHER" id="PTHR10261:SF0">
    <property type="entry name" value="COATOMER SUBUNIT GAMMA-2"/>
    <property type="match status" value="1"/>
</dbReference>
<dbReference type="GO" id="GO:0009306">
    <property type="term" value="P:protein secretion"/>
    <property type="evidence" value="ECO:0007669"/>
    <property type="project" value="TreeGrafter"/>
</dbReference>
<dbReference type="GO" id="GO:0030126">
    <property type="term" value="C:COPI vesicle coat"/>
    <property type="evidence" value="ECO:0007669"/>
    <property type="project" value="InterPro"/>
</dbReference>
<evidence type="ECO:0000313" key="17">
    <source>
        <dbReference type="EMBL" id="CAE0432776.1"/>
    </source>
</evidence>
<dbReference type="Gene3D" id="1.25.10.10">
    <property type="entry name" value="Leucine-rich Repeat Variant"/>
    <property type="match status" value="2"/>
</dbReference>
<sequence length="922" mass="103048">MHDRGHPGMEDGVEGTQSVFSTMIKEFNNFRDREKQKMDDEDMLFSPFAGIEKSTVLQEAKAAFNDPHEVKHNPGKCCLLISKLLFLLAQGETFSGNDTTDVFFAVTKLFQSKDVNLRRMTYLFLKEVAESTDSEDIIIVISSLTKDMNSSVDLYRANAIRVLCKIIDAQMLGQIDRYIRQAVVDRNALVSSSALISGNQMAVDPQKREIVRRWVNEVQEAVNSRSEMVQYHALSLLYTIKCHDRLAIGRLVTQFTRSSPMSPLAVCLLVRYTSRLLHDDLSATNAQAAYGFLESCLRHKNEMVIYEAARAMCRLPEVAARDILPSITVLQLFLSSPKPTLRFAAVRTLNEVAIKHPGVVAKCNEDMEGLIGDSNRSIATLAITTLLKTGSESSVDRLMKQIQGFISDIADEFKIVVVQAVRALCLKFNSKARVLLNFLSNILREEGGFEFKKVIVDTMLELIERIPETKRAALFHLCEFIEDCEFTQLSARILHLLGEEGPSTEHPAKFIRFIYNRIILENAHVRAAAVSALGKFGAKVESLRPSIITLLTRSQLDEDDEVRDRATFCLSLLRKGSEESKHVLLDPLPIKPHLLLRSLEMYKLRPTPGALTFDSLPIVEDTTPIAPAQNDENVGLENGTAIPAGDEETKTELPQNYAEELLKIPEFADLGQLFRSVPPKHLTESETEYLVRCTKHIFPHHIVFQFDVTNTINDQLLTDVEVVMDETESGDWELFSSIPAESIPYSATKTTYVCYKTPEEGVHKANFMNELKFRTKSVDPNTGELEDPDDEGEEEEFPVDDLEMSAADLMAKVPVPNFRTAWGMIGDSAELLDKFQLPQYKSLNDAVKAVVEFLGLEPCEGTGTVPHNAVGHTVFLSGVYLGGIKVLARTLFSVSASDNTIMLKIAIRSESPDVSQLVLDCI</sequence>
<evidence type="ECO:0000259" key="14">
    <source>
        <dbReference type="Pfam" id="PF01602"/>
    </source>
</evidence>
<evidence type="ECO:0000256" key="6">
    <source>
        <dbReference type="ARBA" id="ARBA00022737"/>
    </source>
</evidence>
<dbReference type="PANTHER" id="PTHR10261">
    <property type="entry name" value="COATOMER SUBUNIT GAMMA"/>
    <property type="match status" value="1"/>
</dbReference>
<evidence type="ECO:0000256" key="10">
    <source>
        <dbReference type="ARBA" id="ARBA00023136"/>
    </source>
</evidence>
<reference evidence="17" key="1">
    <citation type="submission" date="2021-01" db="EMBL/GenBank/DDBJ databases">
        <authorList>
            <person name="Corre E."/>
            <person name="Pelletier E."/>
            <person name="Niang G."/>
            <person name="Scheremetjew M."/>
            <person name="Finn R."/>
            <person name="Kale V."/>
            <person name="Holt S."/>
            <person name="Cochrane G."/>
            <person name="Meng A."/>
            <person name="Brown T."/>
            <person name="Cohen L."/>
        </authorList>
    </citation>
    <scope>NUCLEOTIDE SEQUENCE</scope>
    <source>
        <strain evidence="17">GSBS06</strain>
    </source>
</reference>
<dbReference type="InterPro" id="IPR011989">
    <property type="entry name" value="ARM-like"/>
</dbReference>
<dbReference type="InterPro" id="IPR002553">
    <property type="entry name" value="Clathrin/coatomer_adapt-like_N"/>
</dbReference>
<accession>A0A7S3LLT2</accession>
<feature type="domain" description="Coatomer subunit gamma C-terminal" evidence="16">
    <location>
        <begin position="807"/>
        <end position="922"/>
    </location>
</feature>
<evidence type="ECO:0000259" key="15">
    <source>
        <dbReference type="Pfam" id="PF08752"/>
    </source>
</evidence>
<evidence type="ECO:0000256" key="13">
    <source>
        <dbReference type="PIRNR" id="PIRNR037093"/>
    </source>
</evidence>
<dbReference type="InterPro" id="IPR009028">
    <property type="entry name" value="Coatomer/calthrin_app_sub_C"/>
</dbReference>
<dbReference type="SUPFAM" id="SSF55711">
    <property type="entry name" value="Subdomain of clathrin and coatomer appendage domain"/>
    <property type="match status" value="1"/>
</dbReference>
<keyword evidence="9 13" id="KW-0333">Golgi apparatus</keyword>
<dbReference type="Pfam" id="PF16381">
    <property type="entry name" value="Coatomer_g_Cpla"/>
    <property type="match status" value="1"/>
</dbReference>
<dbReference type="Gene3D" id="3.30.310.10">
    <property type="entry name" value="TATA-Binding Protein"/>
    <property type="match status" value="1"/>
</dbReference>
<dbReference type="GO" id="GO:0005783">
    <property type="term" value="C:endoplasmic reticulum"/>
    <property type="evidence" value="ECO:0007669"/>
    <property type="project" value="TreeGrafter"/>
</dbReference>
<keyword evidence="5 13" id="KW-0963">Cytoplasm</keyword>
<dbReference type="Pfam" id="PF01602">
    <property type="entry name" value="Adaptin_N"/>
    <property type="match status" value="1"/>
</dbReference>
<dbReference type="GO" id="GO:0006886">
    <property type="term" value="P:intracellular protein transport"/>
    <property type="evidence" value="ECO:0007669"/>
    <property type="project" value="InterPro"/>
</dbReference>
<comment type="similarity">
    <text evidence="2 13">Belongs to the COPG family.</text>
</comment>
<dbReference type="SUPFAM" id="SSF48371">
    <property type="entry name" value="ARM repeat"/>
    <property type="match status" value="1"/>
</dbReference>
<dbReference type="InterPro" id="IPR013040">
    <property type="entry name" value="Coatomer_gsu_app_Ig-like_dom"/>
</dbReference>
<dbReference type="Pfam" id="PF08752">
    <property type="entry name" value="COP-gamma_platf"/>
    <property type="match status" value="1"/>
</dbReference>
<dbReference type="InterPro" id="IPR013041">
    <property type="entry name" value="Clathrin_app_Ig-like_sf"/>
</dbReference>
<dbReference type="InterPro" id="IPR012295">
    <property type="entry name" value="TBP_dom_sf"/>
</dbReference>
<evidence type="ECO:0000256" key="11">
    <source>
        <dbReference type="ARBA" id="ARBA00023329"/>
    </source>
</evidence>
<protein>
    <recommendedName>
        <fullName evidence="13">Coatomer subunit gamma</fullName>
    </recommendedName>
</protein>
<dbReference type="InterPro" id="IPR032154">
    <property type="entry name" value="Coatomer_g_Cpla"/>
</dbReference>
<evidence type="ECO:0000256" key="3">
    <source>
        <dbReference type="ARBA" id="ARBA00011775"/>
    </source>
</evidence>
<name>A0A7S3LLT2_9STRA</name>
<feature type="domain" description="Coatomer gamma subunit appendage Ig-like subdomain" evidence="15">
    <location>
        <begin position="655"/>
        <end position="804"/>
    </location>
</feature>
<keyword evidence="10 13" id="KW-0472">Membrane</keyword>
<evidence type="ECO:0000256" key="7">
    <source>
        <dbReference type="ARBA" id="ARBA00022892"/>
    </source>
</evidence>
<dbReference type="Gene3D" id="2.60.40.1480">
    <property type="entry name" value="Coatomer, gamma subunit, appendage domain"/>
    <property type="match status" value="1"/>
</dbReference>
<comment type="subcellular location">
    <subcellularLocation>
        <location evidence="13">Cytoplasm</location>
    </subcellularLocation>
    <subcellularLocation>
        <location evidence="1 13">Golgi apparatus membrane</location>
        <topology evidence="1 13">Peripheral membrane protein</topology>
        <orientation evidence="1 13">Cytoplasmic side</orientation>
    </subcellularLocation>
    <subcellularLocation>
        <location evidence="13">Cytoplasmic vesicle</location>
        <location evidence="13">COPI-coated vesicle membrane</location>
        <topology evidence="13">Peripheral membrane protein</topology>
        <orientation evidence="13">Cytoplasmic side</orientation>
    </subcellularLocation>
</comment>